<evidence type="ECO:0000256" key="1">
    <source>
        <dbReference type="ARBA" id="ARBA00001954"/>
    </source>
</evidence>
<dbReference type="InterPro" id="IPR039994">
    <property type="entry name" value="NO66-like"/>
</dbReference>
<gene>
    <name evidence="5" type="ORF">F0361_16540</name>
</gene>
<organism evidence="5 6">
    <name type="scientific">Maribacter flavus</name>
    <dbReference type="NCBI Taxonomy" id="1658664"/>
    <lineage>
        <taxon>Bacteria</taxon>
        <taxon>Pseudomonadati</taxon>
        <taxon>Bacteroidota</taxon>
        <taxon>Flavobacteriia</taxon>
        <taxon>Flavobacteriales</taxon>
        <taxon>Flavobacteriaceae</taxon>
        <taxon>Maribacter</taxon>
    </lineage>
</organism>
<dbReference type="EMBL" id="VUOE01000003">
    <property type="protein sequence ID" value="KAA2215803.1"/>
    <property type="molecule type" value="Genomic_DNA"/>
</dbReference>
<dbReference type="SUPFAM" id="SSF51197">
    <property type="entry name" value="Clavaminate synthase-like"/>
    <property type="match status" value="1"/>
</dbReference>
<keyword evidence="2" id="KW-0479">Metal-binding</keyword>
<protein>
    <recommendedName>
        <fullName evidence="4">JmjC domain-containing protein</fullName>
    </recommendedName>
</protein>
<comment type="caution">
    <text evidence="5">The sequence shown here is derived from an EMBL/GenBank/DDBJ whole genome shotgun (WGS) entry which is preliminary data.</text>
</comment>
<evidence type="ECO:0000259" key="4">
    <source>
        <dbReference type="PROSITE" id="PS51184"/>
    </source>
</evidence>
<feature type="domain" description="JmjC" evidence="4">
    <location>
        <begin position="128"/>
        <end position="261"/>
    </location>
</feature>
<dbReference type="PANTHER" id="PTHR13096:SF8">
    <property type="entry name" value="RIBOSOMAL OXYGENASE 1"/>
    <property type="match status" value="1"/>
</dbReference>
<proteinExistence type="predicted"/>
<comment type="cofactor">
    <cofactor evidence="1">
        <name>Fe(2+)</name>
        <dbReference type="ChEBI" id="CHEBI:29033"/>
    </cofactor>
</comment>
<accession>A0A5B2TNX5</accession>
<evidence type="ECO:0000313" key="5">
    <source>
        <dbReference type="EMBL" id="KAA2215803.1"/>
    </source>
</evidence>
<evidence type="ECO:0000313" key="6">
    <source>
        <dbReference type="Proteomes" id="UP000323188"/>
    </source>
</evidence>
<evidence type="ECO:0000256" key="3">
    <source>
        <dbReference type="ARBA" id="ARBA00023004"/>
    </source>
</evidence>
<dbReference type="Proteomes" id="UP000323188">
    <property type="component" value="Unassembled WGS sequence"/>
</dbReference>
<dbReference type="AlphaFoldDB" id="A0A5B2TNX5"/>
<dbReference type="InterPro" id="IPR003347">
    <property type="entry name" value="JmjC_dom"/>
</dbReference>
<dbReference type="GO" id="GO:0046872">
    <property type="term" value="F:metal ion binding"/>
    <property type="evidence" value="ECO:0007669"/>
    <property type="project" value="UniProtKB-KW"/>
</dbReference>
<dbReference type="Pfam" id="PF08007">
    <property type="entry name" value="JmjC_2"/>
    <property type="match status" value="1"/>
</dbReference>
<dbReference type="RefSeq" id="WP_154920469.1">
    <property type="nucleotide sequence ID" value="NZ_VUOE01000003.1"/>
</dbReference>
<dbReference type="Gene3D" id="2.60.120.650">
    <property type="entry name" value="Cupin"/>
    <property type="match status" value="1"/>
</dbReference>
<reference evidence="5 6" key="1">
    <citation type="submission" date="2019-09" db="EMBL/GenBank/DDBJ databases">
        <authorList>
            <person name="Khan S.A."/>
            <person name="Jeon C.O."/>
            <person name="Chun B.H."/>
            <person name="Jeong S.E."/>
        </authorList>
    </citation>
    <scope>NUCLEOTIDE SEQUENCE [LARGE SCALE GENOMIC DNA]</scope>
    <source>
        <strain evidence="5 6">KCTC 42508</strain>
    </source>
</reference>
<dbReference type="PROSITE" id="PS51184">
    <property type="entry name" value="JMJC"/>
    <property type="match status" value="1"/>
</dbReference>
<keyword evidence="3" id="KW-0408">Iron</keyword>
<sequence>MNNSDTQSIPDVNQGKAKFVRLFEKIFFPYTPQKFLMELYEKEFFYGSGNALEMLDDLPNKEYFEGLIRNSDLRFPTLSLVSSGKTLHYKEYTEIVNCGGVNTIYVKKKMIEPHFANGGSLVFNNVHLFHPSINILKEIFNHSINCALTGVNAYITPRNNKGFNIHYDNHDVVIIQLEGSKLWKIYKPKEPLPLESEIPKSNPPREDIIFDSEIKKGDVLYIPRGFPHEASSVKTNSHHITIGLRPIKWIDIIQSLISNLNSIPEVRKSVPLEILNDNKLLHDKIKQFLSSLDDSIFPDTIDKIFHENDYEEMASDAPLEL</sequence>
<name>A0A5B2TNX5_9FLAO</name>
<dbReference type="PANTHER" id="PTHR13096">
    <property type="entry name" value="MINA53 MYC INDUCED NUCLEAR ANTIGEN"/>
    <property type="match status" value="1"/>
</dbReference>
<evidence type="ECO:0000256" key="2">
    <source>
        <dbReference type="ARBA" id="ARBA00022723"/>
    </source>
</evidence>